<dbReference type="SUPFAM" id="SSF48264">
    <property type="entry name" value="Cytochrome P450"/>
    <property type="match status" value="1"/>
</dbReference>
<keyword evidence="6 8" id="KW-0503">Monooxygenase</keyword>
<dbReference type="PANTHER" id="PTHR46206">
    <property type="entry name" value="CYTOCHROME P450"/>
    <property type="match status" value="1"/>
</dbReference>
<dbReference type="Gene3D" id="1.10.630.10">
    <property type="entry name" value="Cytochrome P450"/>
    <property type="match status" value="1"/>
</dbReference>
<dbReference type="PANTHER" id="PTHR46206:SF7">
    <property type="entry name" value="P450, PUTATIVE (EUROFUNG)-RELATED"/>
    <property type="match status" value="1"/>
</dbReference>
<comment type="cofactor">
    <cofactor evidence="1 7">
        <name>heme</name>
        <dbReference type="ChEBI" id="CHEBI:30413"/>
    </cofactor>
</comment>
<evidence type="ECO:0000313" key="11">
    <source>
        <dbReference type="Proteomes" id="UP001392437"/>
    </source>
</evidence>
<dbReference type="AlphaFoldDB" id="A0AAW0QGT6"/>
<proteinExistence type="inferred from homology"/>
<dbReference type="Pfam" id="PF00067">
    <property type="entry name" value="p450"/>
    <property type="match status" value="1"/>
</dbReference>
<name>A0AAW0QGT6_9PEZI</name>
<comment type="caution">
    <text evidence="10">The sequence shown here is derived from an EMBL/GenBank/DDBJ whole genome shotgun (WGS) entry which is preliminary data.</text>
</comment>
<accession>A0AAW0QGT6</accession>
<dbReference type="PRINTS" id="PR00465">
    <property type="entry name" value="EP450IV"/>
</dbReference>
<evidence type="ECO:0000256" key="5">
    <source>
        <dbReference type="ARBA" id="ARBA00023004"/>
    </source>
</evidence>
<keyword evidence="3 7" id="KW-0479">Metal-binding</keyword>
<dbReference type="GO" id="GO:0005506">
    <property type="term" value="F:iron ion binding"/>
    <property type="evidence" value="ECO:0007669"/>
    <property type="project" value="InterPro"/>
</dbReference>
<evidence type="ECO:0000256" key="2">
    <source>
        <dbReference type="ARBA" id="ARBA00010617"/>
    </source>
</evidence>
<reference evidence="10 11" key="1">
    <citation type="submission" date="2023-01" db="EMBL/GenBank/DDBJ databases">
        <title>Analysis of 21 Apiospora genomes using comparative genomics revels a genus with tremendous synthesis potential of carbohydrate active enzymes and secondary metabolites.</title>
        <authorList>
            <person name="Sorensen T."/>
        </authorList>
    </citation>
    <scope>NUCLEOTIDE SEQUENCE [LARGE SCALE GENOMIC DNA]</scope>
    <source>
        <strain evidence="10 11">CBS 117206</strain>
    </source>
</reference>
<comment type="similarity">
    <text evidence="2 8">Belongs to the cytochrome P450 family.</text>
</comment>
<dbReference type="PROSITE" id="PS00086">
    <property type="entry name" value="CYTOCHROME_P450"/>
    <property type="match status" value="1"/>
</dbReference>
<dbReference type="Proteomes" id="UP001392437">
    <property type="component" value="Unassembled WGS sequence"/>
</dbReference>
<keyword evidence="11" id="KW-1185">Reference proteome</keyword>
<feature type="binding site" description="axial binding residue" evidence="7">
    <location>
        <position position="459"/>
    </location>
    <ligand>
        <name>heme</name>
        <dbReference type="ChEBI" id="CHEBI:30413"/>
    </ligand>
    <ligandPart>
        <name>Fe</name>
        <dbReference type="ChEBI" id="CHEBI:18248"/>
    </ligandPart>
</feature>
<keyword evidence="9" id="KW-0812">Transmembrane</keyword>
<evidence type="ECO:0000256" key="6">
    <source>
        <dbReference type="ARBA" id="ARBA00023033"/>
    </source>
</evidence>
<dbReference type="InterPro" id="IPR001128">
    <property type="entry name" value="Cyt_P450"/>
</dbReference>
<evidence type="ECO:0000313" key="10">
    <source>
        <dbReference type="EMBL" id="KAK8101942.1"/>
    </source>
</evidence>
<keyword evidence="5 7" id="KW-0408">Iron</keyword>
<evidence type="ECO:0000256" key="1">
    <source>
        <dbReference type="ARBA" id="ARBA00001971"/>
    </source>
</evidence>
<feature type="transmembrane region" description="Helical" evidence="9">
    <location>
        <begin position="6"/>
        <end position="26"/>
    </location>
</feature>
<gene>
    <name evidence="10" type="ORF">PG999_012316</name>
</gene>
<dbReference type="GO" id="GO:0016705">
    <property type="term" value="F:oxidoreductase activity, acting on paired donors, with incorporation or reduction of molecular oxygen"/>
    <property type="evidence" value="ECO:0007669"/>
    <property type="project" value="InterPro"/>
</dbReference>
<evidence type="ECO:0000256" key="9">
    <source>
        <dbReference type="SAM" id="Phobius"/>
    </source>
</evidence>
<evidence type="ECO:0000256" key="8">
    <source>
        <dbReference type="RuleBase" id="RU000461"/>
    </source>
</evidence>
<keyword evidence="4 8" id="KW-0560">Oxidoreductase</keyword>
<dbReference type="InterPro" id="IPR017972">
    <property type="entry name" value="Cyt_P450_CS"/>
</dbReference>
<dbReference type="InterPro" id="IPR002403">
    <property type="entry name" value="Cyt_P450_E_grp-IV"/>
</dbReference>
<keyword evidence="9" id="KW-0472">Membrane</keyword>
<evidence type="ECO:0000256" key="7">
    <source>
        <dbReference type="PIRSR" id="PIRSR602403-1"/>
    </source>
</evidence>
<organism evidence="10 11">
    <name type="scientific">Apiospora kogelbergensis</name>
    <dbReference type="NCBI Taxonomy" id="1337665"/>
    <lineage>
        <taxon>Eukaryota</taxon>
        <taxon>Fungi</taxon>
        <taxon>Dikarya</taxon>
        <taxon>Ascomycota</taxon>
        <taxon>Pezizomycotina</taxon>
        <taxon>Sordariomycetes</taxon>
        <taxon>Xylariomycetidae</taxon>
        <taxon>Amphisphaeriales</taxon>
        <taxon>Apiosporaceae</taxon>
        <taxon>Apiospora</taxon>
    </lineage>
</organism>
<keyword evidence="9" id="KW-1133">Transmembrane helix</keyword>
<keyword evidence="7 8" id="KW-0349">Heme</keyword>
<dbReference type="InterPro" id="IPR036396">
    <property type="entry name" value="Cyt_P450_sf"/>
</dbReference>
<dbReference type="EMBL" id="JAQQWP010000009">
    <property type="protein sequence ID" value="KAK8101942.1"/>
    <property type="molecule type" value="Genomic_DNA"/>
</dbReference>
<dbReference type="GO" id="GO:0004497">
    <property type="term" value="F:monooxygenase activity"/>
    <property type="evidence" value="ECO:0007669"/>
    <property type="project" value="UniProtKB-KW"/>
</dbReference>
<dbReference type="GO" id="GO:0020037">
    <property type="term" value="F:heme binding"/>
    <property type="evidence" value="ECO:0007669"/>
    <property type="project" value="InterPro"/>
</dbReference>
<protein>
    <submittedName>
        <fullName evidence="10">Cytochrome p450 protein</fullName>
    </submittedName>
</protein>
<dbReference type="CDD" id="cd11041">
    <property type="entry name" value="CYP503A1-like"/>
    <property type="match status" value="1"/>
</dbReference>
<sequence length="514" mass="57869">MKDDRGILLLTVLPTSALAVAVWLALRQLAKLFRKPKLDMPHLCFTDGDNSPQRYAQQSGGLLERGYEQYSKKGLPFSMYNHADRSRPIAVLPVKYLAEIRNAASAELSFSSYLNTTTIAHDIGAPLVTDRVIHLVRHDLNKSLNDLIQPLQQVCEKLVPGLVSPCPDWTPHNAFYLLMPLVSRLMARVLVGPELWDSDEWHGVIMAYFQAGGEASRHVRDTYPPWLRWTSRYLDKNVKAIYATRRRGQEILKPVIEARLAEATGSGSAPARGHGPRFQDGIGWLVDSYMTDNHFVQTDHIMQDQAFLVAASIHSISLTALSALLDLVDHADAIAEIREEIATVFAEHGGWTRQSLAALRLLDSFMKESQRFNNFQYNTMQRLAVVDYTFKDGLRIPAGTSIVVPSRLLGRDPDLHGRDADKFDAKRWLRRREQGDATKFHFASLQDDMLPWGSGPHACPGRFLAQDMIKLVLVHLLTQYDLKFPEGVEGRPADIPENTNSNPNMMAQILFKGR</sequence>
<evidence type="ECO:0000256" key="4">
    <source>
        <dbReference type="ARBA" id="ARBA00023002"/>
    </source>
</evidence>
<evidence type="ECO:0000256" key="3">
    <source>
        <dbReference type="ARBA" id="ARBA00022723"/>
    </source>
</evidence>